<protein>
    <submittedName>
        <fullName evidence="1">Uncharacterized protein</fullName>
    </submittedName>
</protein>
<name>A0AA36C503_9BILA</name>
<evidence type="ECO:0000313" key="1">
    <source>
        <dbReference type="EMBL" id="CAJ0557608.1"/>
    </source>
</evidence>
<keyword evidence="2" id="KW-1185">Reference proteome</keyword>
<dbReference type="AlphaFoldDB" id="A0AA36C503"/>
<dbReference type="Proteomes" id="UP001177023">
    <property type="component" value="Unassembled WGS sequence"/>
</dbReference>
<dbReference type="Pfam" id="PF18934">
    <property type="entry name" value="DUF5682"/>
    <property type="match status" value="1"/>
</dbReference>
<dbReference type="InterPro" id="IPR043737">
    <property type="entry name" value="DUF5682"/>
</dbReference>
<feature type="non-terminal residue" evidence="1">
    <location>
        <position position="832"/>
    </location>
</feature>
<organism evidence="1 2">
    <name type="scientific">Mesorhabditis spiculigera</name>
    <dbReference type="NCBI Taxonomy" id="96644"/>
    <lineage>
        <taxon>Eukaryota</taxon>
        <taxon>Metazoa</taxon>
        <taxon>Ecdysozoa</taxon>
        <taxon>Nematoda</taxon>
        <taxon>Chromadorea</taxon>
        <taxon>Rhabditida</taxon>
        <taxon>Rhabditina</taxon>
        <taxon>Rhabditomorpha</taxon>
        <taxon>Rhabditoidea</taxon>
        <taxon>Rhabditidae</taxon>
        <taxon>Mesorhabditinae</taxon>
        <taxon>Mesorhabditis</taxon>
    </lineage>
</organism>
<proteinExistence type="predicted"/>
<gene>
    <name evidence="1" type="ORF">MSPICULIGERA_LOCUS366</name>
</gene>
<evidence type="ECO:0000313" key="2">
    <source>
        <dbReference type="Proteomes" id="UP001177023"/>
    </source>
</evidence>
<sequence length="832" mass="92340">MLAASESMEPPIALLAYATGEPSKAAFWPFAVFSPEWQALQWAAKNGVQARFCDLPAFNVLADQGIRTVREGDPSVRTGRGRGFDDTERWWGFGDRIKLERRFFRCDHRGDGGACVRRCRSTRRQRIAEAYMRQVLRKTLKDGAERGMSKVKTSLTWVPWTHSRLASASGYGAGITSPGWYHHLSTANDKTITRWLTKVARVLRDEDLPISSAHVIEAVRLADTLAALRSRPLAGFVGSYRGYEVGDVRRKRRSSGSDSHEDSLWAKPWARCPEETPTGSARSRPCEHVRRLLRLKQQAGAKALDLDLRRDIDVASVPCSTPGLGILEIDWGTPADRYDGGRSGGIRVVSEDQRAGHHSRVTDPDYWRTHCSQEASRQLCLRFGECENSCGTRPTCTSDGGTDRADPNDCDTAMCAEPSRDFSVDRRRRQLVDRICTGLTQSPSPDWTIPAPRSFADHLDKVRTRQSWSVTIAMRAHATSTVYSSDGWCGYYKDSGSITETAAAQRFVSGPCPWGSARRPPEPGGSTGFSAVEGLCSFTIERCSTLIDTWSANFVSRTSSTRFPVASTHVPSLRGRSVERSVRRSEVDDASRRQWRPILDAGRAGNGGRCRDTGSAYERRRSSSLRRWRLMLGNPLEESTGRAGPTGRQSNGCSSRSALRLVPRPGAPPLSRIGGVGAVRRQMARRYPDVLYQHGGAGDARRTQSTDWVWRSCCRNRNCSMPSSPMYIWSGTLLSLNQVMPEASRRPLLEWSSGKVVSAEVERIAQKTKAAVTGALNRSARTSNRSYAGHRLGPNAIRANLSHYLPEYRTVVPERLVGYGRKSKSVQRDVVL</sequence>
<reference evidence="1" key="1">
    <citation type="submission" date="2023-06" db="EMBL/GenBank/DDBJ databases">
        <authorList>
            <person name="Delattre M."/>
        </authorList>
    </citation>
    <scope>NUCLEOTIDE SEQUENCE</scope>
    <source>
        <strain evidence="1">AF72</strain>
    </source>
</reference>
<comment type="caution">
    <text evidence="1">The sequence shown here is derived from an EMBL/GenBank/DDBJ whole genome shotgun (WGS) entry which is preliminary data.</text>
</comment>
<accession>A0AA36C503</accession>
<dbReference type="EMBL" id="CATQJA010000056">
    <property type="protein sequence ID" value="CAJ0557608.1"/>
    <property type="molecule type" value="Genomic_DNA"/>
</dbReference>